<evidence type="ECO:0008006" key="4">
    <source>
        <dbReference type="Google" id="ProtNLM"/>
    </source>
</evidence>
<keyword evidence="1" id="KW-0812">Transmembrane</keyword>
<gene>
    <name evidence="2" type="ORF">SYV04_06100</name>
</gene>
<feature type="transmembrane region" description="Helical" evidence="1">
    <location>
        <begin position="37"/>
        <end position="68"/>
    </location>
</feature>
<keyword evidence="3" id="KW-1185">Reference proteome</keyword>
<evidence type="ECO:0000313" key="2">
    <source>
        <dbReference type="EMBL" id="MDY7225944.1"/>
    </source>
</evidence>
<comment type="caution">
    <text evidence="2">The sequence shown here is derived from an EMBL/GenBank/DDBJ whole genome shotgun (WGS) entry which is preliminary data.</text>
</comment>
<name>A0ABU5GZ22_9BACT</name>
<dbReference type="EMBL" id="JAXIVS010000002">
    <property type="protein sequence ID" value="MDY7225944.1"/>
    <property type="molecule type" value="Genomic_DNA"/>
</dbReference>
<protein>
    <recommendedName>
        <fullName evidence="4">TM2 domain-containing protein</fullName>
    </recommendedName>
</protein>
<keyword evidence="1" id="KW-1133">Transmembrane helix</keyword>
<reference evidence="2 3" key="1">
    <citation type="submission" date="2023-12" db="EMBL/GenBank/DDBJ databases">
        <title>the genome sequence of Hyalangium sp. s54d21.</title>
        <authorList>
            <person name="Zhang X."/>
        </authorList>
    </citation>
    <scope>NUCLEOTIDE SEQUENCE [LARGE SCALE GENOMIC DNA]</scope>
    <source>
        <strain evidence="3">s54d21</strain>
    </source>
</reference>
<dbReference type="Proteomes" id="UP001291309">
    <property type="component" value="Unassembled WGS sequence"/>
</dbReference>
<organism evidence="2 3">
    <name type="scientific">Hyalangium rubrum</name>
    <dbReference type="NCBI Taxonomy" id="3103134"/>
    <lineage>
        <taxon>Bacteria</taxon>
        <taxon>Pseudomonadati</taxon>
        <taxon>Myxococcota</taxon>
        <taxon>Myxococcia</taxon>
        <taxon>Myxococcales</taxon>
        <taxon>Cystobacterineae</taxon>
        <taxon>Archangiaceae</taxon>
        <taxon>Hyalangium</taxon>
    </lineage>
</organism>
<sequence length="79" mass="8768">MSYEVVRARRFNPVIAGALSFFVPGLGQLYKGQFWGALLWFLFTGVGYALLVFPGIILHFFCVVSAVLGNAARDRIRVS</sequence>
<evidence type="ECO:0000313" key="3">
    <source>
        <dbReference type="Proteomes" id="UP001291309"/>
    </source>
</evidence>
<proteinExistence type="predicted"/>
<dbReference type="RefSeq" id="WP_321544668.1">
    <property type="nucleotide sequence ID" value="NZ_JAXIVS010000002.1"/>
</dbReference>
<keyword evidence="1" id="KW-0472">Membrane</keyword>
<evidence type="ECO:0000256" key="1">
    <source>
        <dbReference type="SAM" id="Phobius"/>
    </source>
</evidence>
<accession>A0ABU5GZ22</accession>